<comment type="caution">
    <text evidence="6">The sequence shown here is derived from an EMBL/GenBank/DDBJ whole genome shotgun (WGS) entry which is preliminary data.</text>
</comment>
<dbReference type="Gene3D" id="3.20.20.70">
    <property type="entry name" value="Aldolase class I"/>
    <property type="match status" value="1"/>
</dbReference>
<dbReference type="InterPro" id="IPR013785">
    <property type="entry name" value="Aldolase_TIM"/>
</dbReference>
<dbReference type="Pfam" id="PF03060">
    <property type="entry name" value="NMO"/>
    <property type="match status" value="1"/>
</dbReference>
<dbReference type="InterPro" id="IPR017569">
    <property type="entry name" value="Enoyl_ACP_red-II_put"/>
</dbReference>
<evidence type="ECO:0000256" key="1">
    <source>
        <dbReference type="ARBA" id="ARBA00003535"/>
    </source>
</evidence>
<dbReference type="PANTHER" id="PTHR32332">
    <property type="entry name" value="2-NITROPROPANE DIOXYGENASE"/>
    <property type="match status" value="1"/>
</dbReference>
<name>A0ABT6NBW9_9FIRM</name>
<gene>
    <name evidence="6" type="primary">fabK</name>
    <name evidence="6" type="ORF">QE109_07125</name>
</gene>
<evidence type="ECO:0000313" key="6">
    <source>
        <dbReference type="EMBL" id="MDH8677913.1"/>
    </source>
</evidence>
<dbReference type="EMBL" id="JARYZI010000004">
    <property type="protein sequence ID" value="MDH8677913.1"/>
    <property type="molecule type" value="Genomic_DNA"/>
</dbReference>
<dbReference type="Proteomes" id="UP001158045">
    <property type="component" value="Unassembled WGS sequence"/>
</dbReference>
<evidence type="ECO:0000256" key="4">
    <source>
        <dbReference type="ARBA" id="ARBA00022643"/>
    </source>
</evidence>
<dbReference type="SUPFAM" id="SSF51412">
    <property type="entry name" value="Inosine monophosphate dehydrogenase (IMPDH)"/>
    <property type="match status" value="1"/>
</dbReference>
<evidence type="ECO:0000256" key="3">
    <source>
        <dbReference type="ARBA" id="ARBA00022630"/>
    </source>
</evidence>
<keyword evidence="4" id="KW-0288">FMN</keyword>
<keyword evidence="5" id="KW-0560">Oxidoreductase</keyword>
<protein>
    <recommendedName>
        <fullName evidence="2">Probable nitronate monooxygenase</fullName>
    </recommendedName>
</protein>
<dbReference type="NCBIfam" id="TIGR03151">
    <property type="entry name" value="enACPred_II"/>
    <property type="match status" value="1"/>
</dbReference>
<reference evidence="6 7" key="1">
    <citation type="submission" date="2023-04" db="EMBL/GenBank/DDBJ databases">
        <title>Fusibacter bizertensis strain WBS, isolated from littoral bottom sediments of the Arctic seas - biochemical and genomic analysis.</title>
        <authorList>
            <person name="Brioukhanov A.L."/>
        </authorList>
    </citation>
    <scope>NUCLEOTIDE SEQUENCE [LARGE SCALE GENOMIC DNA]</scope>
    <source>
        <strain evidence="6 7">WBS</strain>
    </source>
</reference>
<comment type="function">
    <text evidence="1">Nitronate monooxygenase that uses molecular oxygen to catalyze the oxidative denitrification of alkyl nitronates. Acts on propionate 3-nitronate (P3N), the presumed physiological substrate. Probably functions in the detoxification of P3N, a metabolic poison produced by plants and fungi as a defense mechanism.</text>
</comment>
<evidence type="ECO:0000313" key="7">
    <source>
        <dbReference type="Proteomes" id="UP001158045"/>
    </source>
</evidence>
<dbReference type="CDD" id="cd04730">
    <property type="entry name" value="NPD_like"/>
    <property type="match status" value="1"/>
</dbReference>
<sequence length="316" mass="33215">MRKTVLSQLLGIEFPIIQGGMAWISDAELAAAVSNAGGLGVIAGGNAPRDIVKQEIDKINTLTNRPYALNVMLLSPFADDIIDLAIEKKVPIVITGAGSPGKYIERLKEAQIKIIPVVPSVALARRMESLGVDALIAEGTEAGGHIGELTTMTLVPQVVDAVKIPVVAAGGIADGRGAAAAFMLGADGIQVGTRFLVAHECNVHANYKEMVIDAKDTSAVVSGRPTGHPVRILKNKLYRQYCDLEKKGASVDELEAVGAGALKKAAVDGDVVYGSVMAGQVAGLVKKMQPAKEIVDEIFDECDAIILKQFQRIAGK</sequence>
<accession>A0ABT6NBW9</accession>
<evidence type="ECO:0000256" key="5">
    <source>
        <dbReference type="ARBA" id="ARBA00023002"/>
    </source>
</evidence>
<keyword evidence="7" id="KW-1185">Reference proteome</keyword>
<dbReference type="RefSeq" id="WP_281093741.1">
    <property type="nucleotide sequence ID" value="NZ_JARYZI010000004.1"/>
</dbReference>
<proteinExistence type="predicted"/>
<evidence type="ECO:0000256" key="2">
    <source>
        <dbReference type="ARBA" id="ARBA00013457"/>
    </source>
</evidence>
<organism evidence="6 7">
    <name type="scientific">Fusibacter bizertensis</name>
    <dbReference type="NCBI Taxonomy" id="1488331"/>
    <lineage>
        <taxon>Bacteria</taxon>
        <taxon>Bacillati</taxon>
        <taxon>Bacillota</taxon>
        <taxon>Clostridia</taxon>
        <taxon>Eubacteriales</taxon>
        <taxon>Eubacteriales Family XII. Incertae Sedis</taxon>
        <taxon>Fusibacter</taxon>
    </lineage>
</organism>
<dbReference type="InterPro" id="IPR004136">
    <property type="entry name" value="NMO"/>
</dbReference>
<dbReference type="PANTHER" id="PTHR32332:SF20">
    <property type="entry name" value="2-NITROPROPANE DIOXYGENASE-LIKE PROTEIN"/>
    <property type="match status" value="1"/>
</dbReference>
<keyword evidence="3" id="KW-0285">Flavoprotein</keyword>